<dbReference type="PROSITE" id="PS00108">
    <property type="entry name" value="PROTEIN_KINASE_ST"/>
    <property type="match status" value="1"/>
</dbReference>
<keyword evidence="11" id="KW-1185">Reference proteome</keyword>
<evidence type="ECO:0000256" key="4">
    <source>
        <dbReference type="ARBA" id="ARBA00022741"/>
    </source>
</evidence>
<dbReference type="PANTHER" id="PTHR44899:SF3">
    <property type="entry name" value="SERINE_THREONINE-PROTEIN KINASE NEK1"/>
    <property type="match status" value="1"/>
</dbReference>
<evidence type="ECO:0000256" key="1">
    <source>
        <dbReference type="ARBA" id="ARBA00012513"/>
    </source>
</evidence>
<dbReference type="GO" id="GO:0004674">
    <property type="term" value="F:protein serine/threonine kinase activity"/>
    <property type="evidence" value="ECO:0007669"/>
    <property type="project" value="UniProtKB-KW"/>
</dbReference>
<accession>A0A061D2C1</accession>
<dbReference type="Proteomes" id="UP000033188">
    <property type="component" value="Chromosome 1"/>
</dbReference>
<dbReference type="Pfam" id="PF00069">
    <property type="entry name" value="Pkinase"/>
    <property type="match status" value="1"/>
</dbReference>
<dbReference type="GeneID" id="24563294"/>
<dbReference type="Gene3D" id="1.10.510.10">
    <property type="entry name" value="Transferase(Phosphotransferase) domain 1"/>
    <property type="match status" value="1"/>
</dbReference>
<dbReference type="SMART" id="SM00220">
    <property type="entry name" value="S_TKc"/>
    <property type="match status" value="1"/>
</dbReference>
<sequence>MDAYDSSAVVRRTPKDAESSIGCITTRSTAWSIDDVGGAYCDDGALGVDEASVFLPDECVENHVTQLVNEFGRMGYDYCGEAMPTLSNPSHCTFHRVRSAMGHPCFAKVVDLHTGSAWQSNHHAVEGAIIAEYLSCCGVPDDQPAEAYKESCGTRPHASCTTVEPTSDDGSETFSPSEIRDGCATLVTANVDSAQADDGQNTQLGIFAGCTLGKEHIVSQYDWLVTDDQKLIMVYENCDGGDLHTLIAKARSNGPVHFDESFIEDVFTQICMGVEYFHSKNIVHGDIKASNVLFKGDRRPVVKVGDYDTCHVAGVRVSYTGTLMYTAPELIANPHASTSFESDVWALGCLLYELLTLTHPFASPCTVQSMKETFRDFEAHISELIASVPNTYSLVMRDILVAILDVNPTKRPTVGELISILCREKP</sequence>
<reference evidence="11" key="1">
    <citation type="journal article" date="2014" name="Nucleic Acids Res.">
        <title>The evolutionary dynamics of variant antigen genes in Babesia reveal a history of genomic innovation underlying host-parasite interaction.</title>
        <authorList>
            <person name="Jackson A.P."/>
            <person name="Otto T.D."/>
            <person name="Darby A."/>
            <person name="Ramaprasad A."/>
            <person name="Xia D."/>
            <person name="Echaide I.E."/>
            <person name="Farber M."/>
            <person name="Gahlot S."/>
            <person name="Gamble J."/>
            <person name="Gupta D."/>
            <person name="Gupta Y."/>
            <person name="Jackson L."/>
            <person name="Malandrin L."/>
            <person name="Malas T.B."/>
            <person name="Moussa E."/>
            <person name="Nair M."/>
            <person name="Reid A.J."/>
            <person name="Sanders M."/>
            <person name="Sharma J."/>
            <person name="Tracey A."/>
            <person name="Quail M.A."/>
            <person name="Weir W."/>
            <person name="Wastling J.M."/>
            <person name="Hall N."/>
            <person name="Willadsen P."/>
            <person name="Lingelbach K."/>
            <person name="Shiels B."/>
            <person name="Tait A."/>
            <person name="Berriman M."/>
            <person name="Allred D.R."/>
            <person name="Pain A."/>
        </authorList>
    </citation>
    <scope>NUCLEOTIDE SEQUENCE [LARGE SCALE GENOMIC DNA]</scope>
    <source>
        <strain evidence="11">Bond</strain>
    </source>
</reference>
<evidence type="ECO:0000256" key="6">
    <source>
        <dbReference type="ARBA" id="ARBA00022840"/>
    </source>
</evidence>
<keyword evidence="2 10" id="KW-0723">Serine/threonine-protein kinase</keyword>
<dbReference type="OrthoDB" id="248923at2759"/>
<dbReference type="EC" id="2.7.11.1" evidence="1"/>
<dbReference type="VEuPathDB" id="PiroplasmaDB:BBBOND_0110510"/>
<evidence type="ECO:0000256" key="7">
    <source>
        <dbReference type="ARBA" id="ARBA00047899"/>
    </source>
</evidence>
<evidence type="ECO:0000313" key="11">
    <source>
        <dbReference type="Proteomes" id="UP000033188"/>
    </source>
</evidence>
<evidence type="ECO:0000256" key="5">
    <source>
        <dbReference type="ARBA" id="ARBA00022777"/>
    </source>
</evidence>
<evidence type="ECO:0000259" key="9">
    <source>
        <dbReference type="PROSITE" id="PS50011"/>
    </source>
</evidence>
<dbReference type="SUPFAM" id="SSF56112">
    <property type="entry name" value="Protein kinase-like (PK-like)"/>
    <property type="match status" value="1"/>
</dbReference>
<dbReference type="EMBL" id="LK391707">
    <property type="protein sequence ID" value="CDR94753.1"/>
    <property type="molecule type" value="Genomic_DNA"/>
</dbReference>
<dbReference type="InterPro" id="IPR011009">
    <property type="entry name" value="Kinase-like_dom_sf"/>
</dbReference>
<dbReference type="KEGG" id="bbig:BBBOND_0110510"/>
<organism evidence="10 11">
    <name type="scientific">Babesia bigemina</name>
    <dbReference type="NCBI Taxonomy" id="5866"/>
    <lineage>
        <taxon>Eukaryota</taxon>
        <taxon>Sar</taxon>
        <taxon>Alveolata</taxon>
        <taxon>Apicomplexa</taxon>
        <taxon>Aconoidasida</taxon>
        <taxon>Piroplasmida</taxon>
        <taxon>Babesiidae</taxon>
        <taxon>Babesia</taxon>
    </lineage>
</organism>
<dbReference type="PROSITE" id="PS50011">
    <property type="entry name" value="PROTEIN_KINASE_DOM"/>
    <property type="match status" value="1"/>
</dbReference>
<dbReference type="InterPro" id="IPR000719">
    <property type="entry name" value="Prot_kinase_dom"/>
</dbReference>
<dbReference type="GO" id="GO:0005524">
    <property type="term" value="F:ATP binding"/>
    <property type="evidence" value="ECO:0007669"/>
    <property type="project" value="UniProtKB-KW"/>
</dbReference>
<dbReference type="PANTHER" id="PTHR44899">
    <property type="entry name" value="CAMK FAMILY PROTEIN KINASE"/>
    <property type="match status" value="1"/>
</dbReference>
<keyword evidence="4" id="KW-0547">Nucleotide-binding</keyword>
<protein>
    <recommendedName>
        <fullName evidence="1">non-specific serine/threonine protein kinase</fullName>
        <ecNumber evidence="1">2.7.11.1</ecNumber>
    </recommendedName>
</protein>
<comment type="catalytic activity">
    <reaction evidence="8">
        <text>L-seryl-[protein] + ATP = O-phospho-L-seryl-[protein] + ADP + H(+)</text>
        <dbReference type="Rhea" id="RHEA:17989"/>
        <dbReference type="Rhea" id="RHEA-COMP:9863"/>
        <dbReference type="Rhea" id="RHEA-COMP:11604"/>
        <dbReference type="ChEBI" id="CHEBI:15378"/>
        <dbReference type="ChEBI" id="CHEBI:29999"/>
        <dbReference type="ChEBI" id="CHEBI:30616"/>
        <dbReference type="ChEBI" id="CHEBI:83421"/>
        <dbReference type="ChEBI" id="CHEBI:456216"/>
        <dbReference type="EC" id="2.7.11.1"/>
    </reaction>
</comment>
<keyword evidence="5 10" id="KW-0418">Kinase</keyword>
<name>A0A061D2C1_BABBI</name>
<dbReference type="InterPro" id="IPR008271">
    <property type="entry name" value="Ser/Thr_kinase_AS"/>
</dbReference>
<keyword evidence="3" id="KW-0808">Transferase</keyword>
<dbReference type="InterPro" id="IPR051131">
    <property type="entry name" value="NEK_Ser/Thr_kinase_NIMA"/>
</dbReference>
<evidence type="ECO:0000256" key="2">
    <source>
        <dbReference type="ARBA" id="ARBA00022527"/>
    </source>
</evidence>
<dbReference type="RefSeq" id="XP_012766939.1">
    <property type="nucleotide sequence ID" value="XM_012911485.1"/>
</dbReference>
<comment type="catalytic activity">
    <reaction evidence="7">
        <text>L-threonyl-[protein] + ATP = O-phospho-L-threonyl-[protein] + ADP + H(+)</text>
        <dbReference type="Rhea" id="RHEA:46608"/>
        <dbReference type="Rhea" id="RHEA-COMP:11060"/>
        <dbReference type="Rhea" id="RHEA-COMP:11605"/>
        <dbReference type="ChEBI" id="CHEBI:15378"/>
        <dbReference type="ChEBI" id="CHEBI:30013"/>
        <dbReference type="ChEBI" id="CHEBI:30616"/>
        <dbReference type="ChEBI" id="CHEBI:61977"/>
        <dbReference type="ChEBI" id="CHEBI:456216"/>
        <dbReference type="EC" id="2.7.11.1"/>
    </reaction>
</comment>
<dbReference type="AlphaFoldDB" id="A0A061D2C1"/>
<keyword evidence="6" id="KW-0067">ATP-binding</keyword>
<evidence type="ECO:0000256" key="8">
    <source>
        <dbReference type="ARBA" id="ARBA00048679"/>
    </source>
</evidence>
<gene>
    <name evidence="10" type="ORF">BBBOND_0110510</name>
</gene>
<evidence type="ECO:0000256" key="3">
    <source>
        <dbReference type="ARBA" id="ARBA00022679"/>
    </source>
</evidence>
<proteinExistence type="predicted"/>
<dbReference type="STRING" id="5866.A0A061D2C1"/>
<feature type="domain" description="Protein kinase" evidence="9">
    <location>
        <begin position="95"/>
        <end position="426"/>
    </location>
</feature>
<evidence type="ECO:0000313" key="10">
    <source>
        <dbReference type="EMBL" id="CDR94753.1"/>
    </source>
</evidence>